<comment type="similarity">
    <text evidence="2">Belongs to the UPF0056 (MarC) family.</text>
</comment>
<accession>A0A3B1D4W9</accession>
<organism evidence="8">
    <name type="scientific">hydrothermal vent metagenome</name>
    <dbReference type="NCBI Taxonomy" id="652676"/>
    <lineage>
        <taxon>unclassified sequences</taxon>
        <taxon>metagenomes</taxon>
        <taxon>ecological metagenomes</taxon>
    </lineage>
</organism>
<dbReference type="InterPro" id="IPR002771">
    <property type="entry name" value="Multi_antbiot-R_MarC"/>
</dbReference>
<evidence type="ECO:0000256" key="3">
    <source>
        <dbReference type="ARBA" id="ARBA00022475"/>
    </source>
</evidence>
<keyword evidence="3" id="KW-1003">Cell membrane</keyword>
<proteinExistence type="inferred from homology"/>
<feature type="transmembrane region" description="Helical" evidence="7">
    <location>
        <begin position="16"/>
        <end position="35"/>
    </location>
</feature>
<feature type="transmembrane region" description="Helical" evidence="7">
    <location>
        <begin position="110"/>
        <end position="133"/>
    </location>
</feature>
<dbReference type="PANTHER" id="PTHR33508:SF1">
    <property type="entry name" value="UPF0056 MEMBRANE PROTEIN YHCE"/>
    <property type="match status" value="1"/>
</dbReference>
<dbReference type="EMBL" id="UOGH01000147">
    <property type="protein sequence ID" value="VAX30050.1"/>
    <property type="molecule type" value="Genomic_DNA"/>
</dbReference>
<protein>
    <submittedName>
        <fullName evidence="8">Uncharacterized protein</fullName>
    </submittedName>
</protein>
<dbReference type="PANTHER" id="PTHR33508">
    <property type="entry name" value="UPF0056 MEMBRANE PROTEIN YHCE"/>
    <property type="match status" value="1"/>
</dbReference>
<evidence type="ECO:0000256" key="5">
    <source>
        <dbReference type="ARBA" id="ARBA00022989"/>
    </source>
</evidence>
<comment type="subcellular location">
    <subcellularLocation>
        <location evidence="1">Cell membrane</location>
        <topology evidence="1">Multi-pass membrane protein</topology>
    </subcellularLocation>
</comment>
<dbReference type="Pfam" id="PF01914">
    <property type="entry name" value="MarC"/>
    <property type="match status" value="1"/>
</dbReference>
<evidence type="ECO:0000256" key="6">
    <source>
        <dbReference type="ARBA" id="ARBA00023136"/>
    </source>
</evidence>
<evidence type="ECO:0000256" key="2">
    <source>
        <dbReference type="ARBA" id="ARBA00009784"/>
    </source>
</evidence>
<feature type="transmembrane region" description="Helical" evidence="7">
    <location>
        <begin position="47"/>
        <end position="70"/>
    </location>
</feature>
<dbReference type="GO" id="GO:0005886">
    <property type="term" value="C:plasma membrane"/>
    <property type="evidence" value="ECO:0007669"/>
    <property type="project" value="UniProtKB-SubCell"/>
</dbReference>
<keyword evidence="5 7" id="KW-1133">Transmembrane helix</keyword>
<reference evidence="8" key="1">
    <citation type="submission" date="2018-06" db="EMBL/GenBank/DDBJ databases">
        <authorList>
            <person name="Zhirakovskaya E."/>
        </authorList>
    </citation>
    <scope>NUCLEOTIDE SEQUENCE</scope>
</reference>
<sequence length="202" mass="22134">MITSTLSYIKNLPNTFIPIFVAVDIFALLPLFMTYTAGLPQKKIERVINLSLLTAFLVSTGFVAVGEGIFRLLGITVNDFKIAGGLLLLVIAILEVVRSDYKRKRVVDEGVGVVPIGVPLIVGPAVLTTLLVLLEHYGVGLTVTALFLNLLVVWFFFRNSIIITRYLGKNGMMALSKLMAILLASIAVMMIRLGIENTIKMH</sequence>
<evidence type="ECO:0000256" key="4">
    <source>
        <dbReference type="ARBA" id="ARBA00022692"/>
    </source>
</evidence>
<gene>
    <name evidence="8" type="ORF">MNBD_NITROSPIRAE02-6</name>
</gene>
<feature type="transmembrane region" description="Helical" evidence="7">
    <location>
        <begin position="139"/>
        <end position="157"/>
    </location>
</feature>
<evidence type="ECO:0000313" key="8">
    <source>
        <dbReference type="EMBL" id="VAX30050.1"/>
    </source>
</evidence>
<feature type="transmembrane region" description="Helical" evidence="7">
    <location>
        <begin position="178"/>
        <end position="195"/>
    </location>
</feature>
<feature type="transmembrane region" description="Helical" evidence="7">
    <location>
        <begin position="82"/>
        <end position="98"/>
    </location>
</feature>
<keyword evidence="6 7" id="KW-0472">Membrane</keyword>
<evidence type="ECO:0000256" key="1">
    <source>
        <dbReference type="ARBA" id="ARBA00004651"/>
    </source>
</evidence>
<dbReference type="AlphaFoldDB" id="A0A3B1D4W9"/>
<evidence type="ECO:0000256" key="7">
    <source>
        <dbReference type="SAM" id="Phobius"/>
    </source>
</evidence>
<name>A0A3B1D4W9_9ZZZZ</name>
<keyword evidence="4 7" id="KW-0812">Transmembrane</keyword>